<keyword evidence="2" id="KW-0150">Chloroplast</keyword>
<keyword evidence="5" id="KW-0148">Chlorophyll</keyword>
<feature type="binding site" evidence="5">
    <location>
        <position position="316"/>
    </location>
    <ligand>
        <name>chlorophyll a</name>
        <dbReference type="ChEBI" id="CHEBI:58416"/>
        <label>1</label>
    </ligand>
</feature>
<dbReference type="InterPro" id="IPR022796">
    <property type="entry name" value="Chloroa_b-bind"/>
</dbReference>
<evidence type="ECO:0000256" key="4">
    <source>
        <dbReference type="ARBA" id="ARBA00022640"/>
    </source>
</evidence>
<keyword evidence="4" id="KW-0934">Plastid</keyword>
<dbReference type="EMBL" id="EU124879">
    <property type="protein sequence ID" value="ABW06951.1"/>
    <property type="molecule type" value="mRNA"/>
</dbReference>
<comment type="subcellular location">
    <subcellularLocation>
        <location evidence="1">Plastid</location>
        <location evidence="1">Chloroplast</location>
    </subcellularLocation>
</comment>
<dbReference type="GO" id="GO:0009507">
    <property type="term" value="C:chloroplast"/>
    <property type="evidence" value="ECO:0007669"/>
    <property type="project" value="UniProtKB-SubCell"/>
</dbReference>
<dbReference type="InterPro" id="IPR001344">
    <property type="entry name" value="Chloro_AB-bd_pln"/>
</dbReference>
<dbReference type="GO" id="GO:0016168">
    <property type="term" value="F:chlorophyll binding"/>
    <property type="evidence" value="ECO:0007669"/>
    <property type="project" value="UniProtKB-KW"/>
</dbReference>
<feature type="binding site" evidence="5">
    <location>
        <position position="314"/>
    </location>
    <ligand>
        <name>chlorophyll a</name>
        <dbReference type="ChEBI" id="CHEBI:58416"/>
        <label>1</label>
    </ligand>
</feature>
<proteinExistence type="evidence at transcript level"/>
<dbReference type="Gene3D" id="1.10.3460.10">
    <property type="entry name" value="Chlorophyll a/b binding protein domain"/>
    <property type="match status" value="3"/>
</dbReference>
<dbReference type="AlphaFoldDB" id="A8HPE0"/>
<accession>A8HPE0</accession>
<reference evidence="6" key="1">
    <citation type="journal article" date="2008" name="Mol. Biol. Evol.">
        <title>Euglena light-harvesting complexes are encoded by multifarious polyprotein mRNAs that evolve in concert.</title>
        <authorList>
            <person name="Koziol A.G."/>
            <person name="Durnford D.G."/>
        </authorList>
    </citation>
    <scope>NUCLEOTIDE SEQUENCE</scope>
</reference>
<feature type="binding site" evidence="5">
    <location>
        <position position="216"/>
    </location>
    <ligand>
        <name>chlorophyll a</name>
        <dbReference type="ChEBI" id="CHEBI:58416"/>
        <label>5</label>
    </ligand>
</feature>
<feature type="binding site" evidence="5">
    <location>
        <position position="328"/>
    </location>
    <ligand>
        <name>chlorophyll a</name>
        <dbReference type="ChEBI" id="CHEBI:58416"/>
        <label>1</label>
    </ligand>
</feature>
<dbReference type="GO" id="GO:0016020">
    <property type="term" value="C:membrane"/>
    <property type="evidence" value="ECO:0007669"/>
    <property type="project" value="InterPro"/>
</dbReference>
<gene>
    <name evidence="6" type="primary">Lhca9</name>
</gene>
<feature type="non-terminal residue" evidence="6">
    <location>
        <position position="1"/>
    </location>
</feature>
<protein>
    <submittedName>
        <fullName evidence="6">Chloroplast light-harvesting complex I protein</fullName>
    </submittedName>
</protein>
<feature type="binding site" evidence="5">
    <location>
        <position position="311"/>
    </location>
    <ligand>
        <name>chlorophyll a</name>
        <dbReference type="ChEBI" id="CHEBI:58416"/>
        <label>1</label>
    </ligand>
</feature>
<dbReference type="GO" id="GO:0009765">
    <property type="term" value="P:photosynthesis, light harvesting"/>
    <property type="evidence" value="ECO:0007669"/>
    <property type="project" value="InterPro"/>
</dbReference>
<evidence type="ECO:0000313" key="6">
    <source>
        <dbReference type="EMBL" id="ABW06951.1"/>
    </source>
</evidence>
<evidence type="ECO:0000256" key="2">
    <source>
        <dbReference type="ARBA" id="ARBA00022528"/>
    </source>
</evidence>
<feature type="binding site" evidence="5">
    <location>
        <position position="219"/>
    </location>
    <ligand>
        <name>chlorophyll a</name>
        <dbReference type="ChEBI" id="CHEBI:58416"/>
        <label>1</label>
    </ligand>
</feature>
<dbReference type="PANTHER" id="PTHR21649">
    <property type="entry name" value="CHLOROPHYLL A/B BINDING PROTEIN"/>
    <property type="match status" value="1"/>
</dbReference>
<keyword evidence="3" id="KW-0602">Photosynthesis</keyword>
<name>A8HPE0_EUGGR</name>
<keyword evidence="5" id="KW-0157">Chromophore</keyword>
<organism evidence="6">
    <name type="scientific">Euglena gracilis</name>
    <dbReference type="NCBI Taxonomy" id="3039"/>
    <lineage>
        <taxon>Eukaryota</taxon>
        <taxon>Discoba</taxon>
        <taxon>Euglenozoa</taxon>
        <taxon>Euglenida</taxon>
        <taxon>Spirocuta</taxon>
        <taxon>Euglenophyceae</taxon>
        <taxon>Euglenales</taxon>
        <taxon>Euglenaceae</taxon>
        <taxon>Euglena</taxon>
    </lineage>
</organism>
<feature type="binding site" evidence="5">
    <location>
        <position position="310"/>
    </location>
    <ligand>
        <name>chlorophyll a</name>
        <dbReference type="ChEBI" id="CHEBI:58416"/>
        <label>1</label>
    </ligand>
</feature>
<evidence type="ECO:0000256" key="1">
    <source>
        <dbReference type="ARBA" id="ARBA00004229"/>
    </source>
</evidence>
<evidence type="ECO:0000256" key="3">
    <source>
        <dbReference type="ARBA" id="ARBA00022531"/>
    </source>
</evidence>
<dbReference type="SUPFAM" id="SSF103511">
    <property type="entry name" value="Chlorophyll a-b binding protein"/>
    <property type="match status" value="3"/>
</dbReference>
<dbReference type="Pfam" id="PF00504">
    <property type="entry name" value="Chloroa_b-bind"/>
    <property type="match status" value="3"/>
</dbReference>
<evidence type="ECO:0000256" key="5">
    <source>
        <dbReference type="PIRSR" id="PIRSR601344-1"/>
    </source>
</evidence>
<sequence>LGKDPNALERFRVSEVFHGRLAMLAFAGALVPELLRGVAWYDAVHTPDPITLTTFLLVLAGATGPIELWRYDGRFPAWEEGEEPEPKVADIAYPGADPFEWSSEEAKLKELKNGRLAMIAVLGFYFQHAKTGASPIENLVAFINDGANITTAMFATAGKKVRPTPAPAAASTERLLWIPGVKAPEHLNNTLVGDRGFDPLNLGKDPNALERFRVSEVFHGRLAMLAFAGALVPELLRGVAWYDAVKTPDPITLTTFLLALAVATGPIELWRYDGRFPAWEEGEEPEPKVADIAYPGADPFEWSSEEAKLKELKNGRLAMIAVLGFYFQHAKTGASPIENLVAFINDGANITTAMFATAGKKVRPTPAPAAASTERLLWIPGVKAPEHLNNTLVGDRGFDPLNLGKNPNALERFRVSEVFHGRLAMLAFAGALVPELLRGVAWYDAVKTPDPITLTTFLLALAVATGPIELWRYDGRFPAWEEGEEPEPKVANIAYPGADPFEWSSEEAKLKELKNGRLAMIAVLGFYFQHAKTGASPIENLVAFINDGANITTAMF</sequence>
<feature type="binding site" description="axial binding residue" evidence="5">
    <location>
        <position position="221"/>
    </location>
    <ligand>
        <name>chlorophyll b</name>
        <dbReference type="ChEBI" id="CHEBI:61721"/>
        <label>1</label>
    </ligand>
    <ligandPart>
        <name>Mg</name>
        <dbReference type="ChEBI" id="CHEBI:25107"/>
    </ligandPart>
</feature>